<comment type="caution">
    <text evidence="1">The sequence shown here is derived from an EMBL/GenBank/DDBJ whole genome shotgun (WGS) entry which is preliminary data.</text>
</comment>
<dbReference type="Proteomes" id="UP000219058">
    <property type="component" value="Unassembled WGS sequence"/>
</dbReference>
<accession>A0A2A6EES2</accession>
<protein>
    <submittedName>
        <fullName evidence="1">Uncharacterized protein</fullName>
    </submittedName>
</protein>
<reference evidence="1" key="1">
    <citation type="submission" date="2017-09" db="EMBL/GenBank/DDBJ databases">
        <title>Phase variable restriction modification systems are present in the genome sequences of periodontal pathogens Prevotella intermedia, Tannerella forsythia and Porphyromonas gingivalis.</title>
        <authorList>
            <person name="Haigh R.D."/>
            <person name="Crawford L."/>
            <person name="Ralph J."/>
            <person name="Wanford J."/>
            <person name="Vartoukian S.R."/>
            <person name="Hijazib K."/>
            <person name="Wade W."/>
            <person name="Oggioni M.R."/>
        </authorList>
    </citation>
    <scope>NUCLEOTIDE SEQUENCE [LARGE SCALE GENOMIC DNA]</scope>
    <source>
        <strain evidence="1">WW2834</strain>
    </source>
</reference>
<organism evidence="1">
    <name type="scientific">Prevotella intermedia</name>
    <dbReference type="NCBI Taxonomy" id="28131"/>
    <lineage>
        <taxon>Bacteria</taxon>
        <taxon>Pseudomonadati</taxon>
        <taxon>Bacteroidota</taxon>
        <taxon>Bacteroidia</taxon>
        <taxon>Bacteroidales</taxon>
        <taxon>Prevotellaceae</taxon>
        <taxon>Prevotella</taxon>
    </lineage>
</organism>
<sequence length="140" mass="15990">MAQIATTIGQSKKLEELGISTDTSDMSIWRQTKDWKGRPIERKMRIDATPFNQLSHIVMGVESFEEYPAWSLGALIKLLPDTIILDNGDVCGLSVLNIGVYYRGFVDRNIVQGFENENIFDNCVNMIEWAVRNEHIKIKK</sequence>
<dbReference type="RefSeq" id="WP_097550230.1">
    <property type="nucleotide sequence ID" value="NZ_NSLY01000016.1"/>
</dbReference>
<dbReference type="AlphaFoldDB" id="A0A2A6EES2"/>
<gene>
    <name evidence="1" type="ORF">CLI71_06955</name>
</gene>
<proteinExistence type="predicted"/>
<dbReference type="EMBL" id="NSLY01000016">
    <property type="protein sequence ID" value="PDP60158.1"/>
    <property type="molecule type" value="Genomic_DNA"/>
</dbReference>
<evidence type="ECO:0000313" key="1">
    <source>
        <dbReference type="EMBL" id="PDP60158.1"/>
    </source>
</evidence>
<name>A0A2A6EES2_PREIN</name>